<dbReference type="Gene3D" id="3.30.70.330">
    <property type="match status" value="1"/>
</dbReference>
<dbReference type="Pfam" id="PF00270">
    <property type="entry name" value="DEAD"/>
    <property type="match status" value="1"/>
</dbReference>
<name>A0A9Q3ZI56_9GAMM</name>
<feature type="compositionally biased region" description="Basic and acidic residues" evidence="11">
    <location>
        <begin position="448"/>
        <end position="463"/>
    </location>
</feature>
<dbReference type="SUPFAM" id="SSF52540">
    <property type="entry name" value="P-loop containing nucleoside triphosphate hydrolases"/>
    <property type="match status" value="1"/>
</dbReference>
<keyword evidence="1 9" id="KW-0963">Cytoplasm</keyword>
<dbReference type="CDD" id="cd18787">
    <property type="entry name" value="SF2_C_DEAD"/>
    <property type="match status" value="1"/>
</dbReference>
<dbReference type="InterPro" id="IPR027417">
    <property type="entry name" value="P-loop_NTPase"/>
</dbReference>
<dbReference type="InterPro" id="IPR011545">
    <property type="entry name" value="DEAD/DEAH_box_helicase_dom"/>
</dbReference>
<dbReference type="Pfam" id="PF03880">
    <property type="entry name" value="DbpA"/>
    <property type="match status" value="1"/>
</dbReference>
<dbReference type="EC" id="3.6.4.13" evidence="9"/>
<keyword evidence="6 9" id="KW-0694">RNA-binding</keyword>
<evidence type="ECO:0000256" key="6">
    <source>
        <dbReference type="ARBA" id="ARBA00022884"/>
    </source>
</evidence>
<dbReference type="GO" id="GO:0016787">
    <property type="term" value="F:hydrolase activity"/>
    <property type="evidence" value="ECO:0007669"/>
    <property type="project" value="UniProtKB-KW"/>
</dbReference>
<dbReference type="HAMAP" id="MF_00964">
    <property type="entry name" value="DEAD_helicase_DeaD"/>
    <property type="match status" value="1"/>
</dbReference>
<evidence type="ECO:0000259" key="14">
    <source>
        <dbReference type="PROSITE" id="PS51195"/>
    </source>
</evidence>
<evidence type="ECO:0000313" key="15">
    <source>
        <dbReference type="EMBL" id="MCE7510467.1"/>
    </source>
</evidence>
<dbReference type="EMBL" id="JAJVKT010000024">
    <property type="protein sequence ID" value="MCE7510467.1"/>
    <property type="molecule type" value="Genomic_DNA"/>
</dbReference>
<evidence type="ECO:0000256" key="8">
    <source>
        <dbReference type="ARBA" id="ARBA00047984"/>
    </source>
</evidence>
<dbReference type="PROSITE" id="PS51194">
    <property type="entry name" value="HELICASE_CTER"/>
    <property type="match status" value="1"/>
</dbReference>
<dbReference type="Proteomes" id="UP001107961">
    <property type="component" value="Unassembled WGS sequence"/>
</dbReference>
<dbReference type="InterPro" id="IPR057325">
    <property type="entry name" value="DeaD_dimer"/>
</dbReference>
<accession>A0A9Q3ZI56</accession>
<dbReference type="PROSITE" id="PS51192">
    <property type="entry name" value="HELICASE_ATP_BIND_1"/>
    <property type="match status" value="1"/>
</dbReference>
<keyword evidence="7 9" id="KW-0346">Stress response</keyword>
<evidence type="ECO:0000256" key="4">
    <source>
        <dbReference type="ARBA" id="ARBA00022806"/>
    </source>
</evidence>
<dbReference type="GO" id="GO:0005840">
    <property type="term" value="C:ribosome"/>
    <property type="evidence" value="ECO:0007669"/>
    <property type="project" value="TreeGrafter"/>
</dbReference>
<comment type="subcellular location">
    <subcellularLocation>
        <location evidence="9">Cytoplasm</location>
    </subcellularLocation>
</comment>
<evidence type="ECO:0000256" key="7">
    <source>
        <dbReference type="ARBA" id="ARBA00023016"/>
    </source>
</evidence>
<evidence type="ECO:0000256" key="1">
    <source>
        <dbReference type="ARBA" id="ARBA00022490"/>
    </source>
</evidence>
<keyword evidence="5 9" id="KW-0067">ATP-binding</keyword>
<reference evidence="15" key="1">
    <citation type="submission" date="2022-01" db="EMBL/GenBank/DDBJ databases">
        <authorList>
            <person name="Karlyshev A.V."/>
            <person name="Jaspars M."/>
        </authorList>
    </citation>
    <scope>NUCLEOTIDE SEQUENCE</scope>
    <source>
        <strain evidence="15">AGSA3-2</strain>
    </source>
</reference>
<dbReference type="InterPro" id="IPR014014">
    <property type="entry name" value="RNA_helicase_DEAD_Q_motif"/>
</dbReference>
<evidence type="ECO:0000313" key="16">
    <source>
        <dbReference type="Proteomes" id="UP001107961"/>
    </source>
</evidence>
<dbReference type="GO" id="GO:0000027">
    <property type="term" value="P:ribosomal large subunit assembly"/>
    <property type="evidence" value="ECO:0007669"/>
    <property type="project" value="UniProtKB-UniRule"/>
</dbReference>
<dbReference type="PANTHER" id="PTHR47963:SF8">
    <property type="entry name" value="ATP-DEPENDENT RNA HELICASE DEAD"/>
    <property type="match status" value="1"/>
</dbReference>
<dbReference type="Pfam" id="PF25399">
    <property type="entry name" value="DeaD_dimer"/>
    <property type="match status" value="1"/>
</dbReference>
<dbReference type="Gene3D" id="3.40.50.300">
    <property type="entry name" value="P-loop containing nucleotide triphosphate hydrolases"/>
    <property type="match status" value="2"/>
</dbReference>
<dbReference type="CDD" id="cd12499">
    <property type="entry name" value="RRM_EcCsdA_like"/>
    <property type="match status" value="1"/>
</dbReference>
<comment type="catalytic activity">
    <reaction evidence="8 9">
        <text>ATP + H2O = ADP + phosphate + H(+)</text>
        <dbReference type="Rhea" id="RHEA:13065"/>
        <dbReference type="ChEBI" id="CHEBI:15377"/>
        <dbReference type="ChEBI" id="CHEBI:15378"/>
        <dbReference type="ChEBI" id="CHEBI:30616"/>
        <dbReference type="ChEBI" id="CHEBI:43474"/>
        <dbReference type="ChEBI" id="CHEBI:456216"/>
        <dbReference type="EC" id="3.6.4.13"/>
    </reaction>
</comment>
<dbReference type="InterPro" id="IPR028618">
    <property type="entry name" value="DEAD_helicase_DeaD"/>
</dbReference>
<dbReference type="InterPro" id="IPR001650">
    <property type="entry name" value="Helicase_C-like"/>
</dbReference>
<evidence type="ECO:0000256" key="10">
    <source>
        <dbReference type="PROSITE-ProRule" id="PRU00552"/>
    </source>
</evidence>
<protein>
    <recommendedName>
        <fullName evidence="9">ATP-dependent RNA helicase DeaD</fullName>
        <ecNumber evidence="9">3.6.4.13</ecNumber>
    </recommendedName>
    <alternativeName>
        <fullName evidence="9">Cold-shock DEAD box protein A</fullName>
    </alternativeName>
</protein>
<comment type="similarity">
    <text evidence="9">Belongs to the DEAD box helicase family. DeaD/CsdA subfamily.</text>
</comment>
<dbReference type="InterPro" id="IPR005580">
    <property type="entry name" value="DbpA/CsdA_RNA-bd_dom"/>
</dbReference>
<evidence type="ECO:0000259" key="12">
    <source>
        <dbReference type="PROSITE" id="PS51192"/>
    </source>
</evidence>
<feature type="short sequence motif" description="Q motif" evidence="10">
    <location>
        <begin position="6"/>
        <end position="34"/>
    </location>
</feature>
<dbReference type="InterPro" id="IPR044742">
    <property type="entry name" value="DEAD/DEAH_RhlB"/>
</dbReference>
<sequence length="556" mass="61193">MLHSDSGFAALGLPAPLLDAIGKLGFETPSPIQERSIPVLLDGDDLLGQAQTGTGKTAAFGLPLLARIDPEQRCPQLLVIAPTRELALQVADAMETFARQLRGVKVVAVYGGSEYRTQLRALRDGAQVVVGTPGRIMDHMQRGSLNLDRLQALVLDEADEMLRMGFIDDVEWILEHTPDERQLALFSATMPNVIRRVAERHLKSPKWIRIESDTTTNNGIRQRFWPVSGLNKLDAMCRILEGEPHDGVIVFARTKQSTLELAEQLQRRGLRAEALNGDIPQAQREKTVARLREGRFDLLIATDVVARGLDVPRISHVINYDMPADTEAYVHRIGRTGRAGRNGEAILFVSHRERGMLRAIERATGQSLESMDLPSVDALNSKRLAKLQEQLVAGLESKHREEAETVLSALREQLDLDDEKLALGLAALLVAKEPVILKPAPVGKPPRAHKEGPRKDHPRKEGRPANNRRRAAGSDGDANGDMQVYRVEVGHAHGVRPGNLVGAIANEAGLPSRLIGAIRIHQEHSTVALPQDLTAKQLNILKRTRVCQRPLSLEAL</sequence>
<dbReference type="PROSITE" id="PS51195">
    <property type="entry name" value="Q_MOTIF"/>
    <property type="match status" value="1"/>
</dbReference>
<evidence type="ECO:0000256" key="5">
    <source>
        <dbReference type="ARBA" id="ARBA00022840"/>
    </source>
</evidence>
<dbReference type="KEGG" id="axe:P40_06895"/>
<evidence type="ECO:0000259" key="13">
    <source>
        <dbReference type="PROSITE" id="PS51194"/>
    </source>
</evidence>
<dbReference type="InterPro" id="IPR000629">
    <property type="entry name" value="RNA-helicase_DEAD-box_CS"/>
</dbReference>
<evidence type="ECO:0000256" key="2">
    <source>
        <dbReference type="ARBA" id="ARBA00022741"/>
    </source>
</evidence>
<dbReference type="GO" id="GO:0005524">
    <property type="term" value="F:ATP binding"/>
    <property type="evidence" value="ECO:0007669"/>
    <property type="project" value="UniProtKB-UniRule"/>
</dbReference>
<evidence type="ECO:0000256" key="11">
    <source>
        <dbReference type="SAM" id="MobiDB-lite"/>
    </source>
</evidence>
<dbReference type="InterPro" id="IPR014001">
    <property type="entry name" value="Helicase_ATP-bd"/>
</dbReference>
<evidence type="ECO:0000256" key="3">
    <source>
        <dbReference type="ARBA" id="ARBA00022801"/>
    </source>
</evidence>
<dbReference type="GeneID" id="94686142"/>
<comment type="caution">
    <text evidence="15">The sequence shown here is derived from an EMBL/GenBank/DDBJ whole genome shotgun (WGS) entry which is preliminary data.</text>
</comment>
<feature type="region of interest" description="Disordered" evidence="11">
    <location>
        <begin position="438"/>
        <end position="480"/>
    </location>
</feature>
<dbReference type="InterPro" id="IPR050547">
    <property type="entry name" value="DEAD_box_RNA_helicases"/>
</dbReference>
<dbReference type="PANTHER" id="PTHR47963">
    <property type="entry name" value="DEAD-BOX ATP-DEPENDENT RNA HELICASE 47, MITOCHONDRIAL"/>
    <property type="match status" value="1"/>
</dbReference>
<dbReference type="InterPro" id="IPR034415">
    <property type="entry name" value="CsdA_RRM"/>
</dbReference>
<feature type="domain" description="DEAD-box RNA helicase Q" evidence="14">
    <location>
        <begin position="6"/>
        <end position="34"/>
    </location>
</feature>
<keyword evidence="4 9" id="KW-0347">Helicase</keyword>
<dbReference type="PROSITE" id="PS00039">
    <property type="entry name" value="DEAD_ATP_HELICASE"/>
    <property type="match status" value="1"/>
</dbReference>
<feature type="domain" description="Helicase ATP-binding" evidence="12">
    <location>
        <begin position="37"/>
        <end position="208"/>
    </location>
</feature>
<dbReference type="GO" id="GO:0070417">
    <property type="term" value="P:cellular response to cold"/>
    <property type="evidence" value="ECO:0007669"/>
    <property type="project" value="InterPro"/>
</dbReference>
<evidence type="ECO:0000256" key="9">
    <source>
        <dbReference type="HAMAP-Rule" id="MF_00964"/>
    </source>
</evidence>
<dbReference type="SMART" id="SM00487">
    <property type="entry name" value="DEXDc"/>
    <property type="match status" value="1"/>
</dbReference>
<dbReference type="Pfam" id="PF00271">
    <property type="entry name" value="Helicase_C"/>
    <property type="match status" value="1"/>
</dbReference>
<dbReference type="GO" id="GO:0006401">
    <property type="term" value="P:RNA catabolic process"/>
    <property type="evidence" value="ECO:0007669"/>
    <property type="project" value="UniProtKB-UniRule"/>
</dbReference>
<dbReference type="InterPro" id="IPR012677">
    <property type="entry name" value="Nucleotide-bd_a/b_plait_sf"/>
</dbReference>
<dbReference type="AlphaFoldDB" id="A0A9Q3ZI56"/>
<dbReference type="GO" id="GO:0005829">
    <property type="term" value="C:cytosol"/>
    <property type="evidence" value="ECO:0007669"/>
    <property type="project" value="TreeGrafter"/>
</dbReference>
<dbReference type="FunFam" id="3.40.50.300:FF:000108">
    <property type="entry name" value="ATP-dependent RNA helicase RhlE"/>
    <property type="match status" value="1"/>
</dbReference>
<proteinExistence type="inferred from homology"/>
<gene>
    <name evidence="9" type="primary">deaD</name>
    <name evidence="9" type="synonym">csdA</name>
    <name evidence="15" type="ORF">LZG35_17650</name>
</gene>
<dbReference type="GO" id="GO:0003724">
    <property type="term" value="F:RNA helicase activity"/>
    <property type="evidence" value="ECO:0007669"/>
    <property type="project" value="UniProtKB-UniRule"/>
</dbReference>
<dbReference type="SMART" id="SM00490">
    <property type="entry name" value="HELICc"/>
    <property type="match status" value="1"/>
</dbReference>
<dbReference type="RefSeq" id="WP_022996691.1">
    <property type="nucleotide sequence ID" value="NZ_CP012331.1"/>
</dbReference>
<keyword evidence="16" id="KW-1185">Reference proteome</keyword>
<dbReference type="CDD" id="cd00268">
    <property type="entry name" value="DEADc"/>
    <property type="match status" value="1"/>
</dbReference>
<feature type="domain" description="Helicase C-terminal" evidence="13">
    <location>
        <begin position="232"/>
        <end position="379"/>
    </location>
</feature>
<keyword evidence="2 9" id="KW-0547">Nucleotide-binding</keyword>
<comment type="function">
    <text evidence="9">DEAD-box RNA helicase involved in various cellular processes at low temperature, including ribosome biogenesis, mRNA degradation and translation initiation.</text>
</comment>
<keyword evidence="3 9" id="KW-0378">Hydrolase</keyword>
<organism evidence="15 16">
    <name type="scientific">Alloalcanivorax xenomutans</name>
    <dbReference type="NCBI Taxonomy" id="1094342"/>
    <lineage>
        <taxon>Bacteria</taxon>
        <taxon>Pseudomonadati</taxon>
        <taxon>Pseudomonadota</taxon>
        <taxon>Gammaproteobacteria</taxon>
        <taxon>Oceanospirillales</taxon>
        <taxon>Alcanivoracaceae</taxon>
        <taxon>Alloalcanivorax</taxon>
    </lineage>
</organism>
<dbReference type="GO" id="GO:0033592">
    <property type="term" value="F:RNA strand annealing activity"/>
    <property type="evidence" value="ECO:0007669"/>
    <property type="project" value="TreeGrafter"/>
</dbReference>